<dbReference type="GO" id="GO:0006694">
    <property type="term" value="P:steroid biosynthetic process"/>
    <property type="evidence" value="ECO:0007669"/>
    <property type="project" value="InterPro"/>
</dbReference>
<evidence type="ECO:0000256" key="3">
    <source>
        <dbReference type="SAM" id="MobiDB-lite"/>
    </source>
</evidence>
<dbReference type="Pfam" id="PF01073">
    <property type="entry name" value="3Beta_HSD"/>
    <property type="match status" value="1"/>
</dbReference>
<dbReference type="Proteomes" id="UP001316803">
    <property type="component" value="Unassembled WGS sequence"/>
</dbReference>
<evidence type="ECO:0000313" key="5">
    <source>
        <dbReference type="EMBL" id="KAK5957495.1"/>
    </source>
</evidence>
<evidence type="ECO:0000256" key="1">
    <source>
        <dbReference type="ARBA" id="ARBA00009219"/>
    </source>
</evidence>
<dbReference type="AlphaFoldDB" id="A0AAN8EWB5"/>
<gene>
    <name evidence="5" type="primary">ERG26</name>
    <name evidence="5" type="ORF">OHC33_001870</name>
</gene>
<keyword evidence="6" id="KW-1185">Reference proteome</keyword>
<dbReference type="InterPro" id="IPR036291">
    <property type="entry name" value="NAD(P)-bd_dom_sf"/>
</dbReference>
<accession>A0AAN8EWB5</accession>
<dbReference type="InterPro" id="IPR002225">
    <property type="entry name" value="3Beta_OHSteriod_DH/Estase"/>
</dbReference>
<protein>
    <submittedName>
        <fullName evidence="5">Erg26, C-3 sterol dehydrogenase</fullName>
        <ecNumber evidence="5">1.1.1.170</ecNumber>
    </submittedName>
</protein>
<dbReference type="GO" id="GO:0000252">
    <property type="term" value="F:3-beta-hydroxysteroid dehydrogenase [NAD(P)+]/C4-decarboxylase activity"/>
    <property type="evidence" value="ECO:0007669"/>
    <property type="project" value="UniProtKB-EC"/>
</dbReference>
<evidence type="ECO:0000259" key="4">
    <source>
        <dbReference type="Pfam" id="PF01073"/>
    </source>
</evidence>
<dbReference type="EMBL" id="JAKLMC020000003">
    <property type="protein sequence ID" value="KAK5957495.1"/>
    <property type="molecule type" value="Genomic_DNA"/>
</dbReference>
<dbReference type="PANTHER" id="PTHR43245:SF51">
    <property type="entry name" value="SHORT CHAIN DEHYDROGENASE_REDUCTASE FAMILY 42E, MEMBER 2"/>
    <property type="match status" value="1"/>
</dbReference>
<keyword evidence="2 5" id="KW-0560">Oxidoreductase</keyword>
<dbReference type="Gene3D" id="3.40.50.720">
    <property type="entry name" value="NAD(P)-binding Rossmann-like Domain"/>
    <property type="match status" value="2"/>
</dbReference>
<dbReference type="EC" id="1.1.1.170" evidence="5"/>
<reference evidence="5 6" key="1">
    <citation type="submission" date="2022-12" db="EMBL/GenBank/DDBJ databases">
        <title>Genomic features and morphological characterization of a novel Knufia sp. strain isolated from spacecraft assembly facility.</title>
        <authorList>
            <person name="Teixeira M."/>
            <person name="Chander A.M."/>
            <person name="Stajich J.E."/>
            <person name="Venkateswaran K."/>
        </authorList>
    </citation>
    <scope>NUCLEOTIDE SEQUENCE [LARGE SCALE GENOMIC DNA]</scope>
    <source>
        <strain evidence="5 6">FJI-L2-BK-P2</strain>
    </source>
</reference>
<dbReference type="InterPro" id="IPR050177">
    <property type="entry name" value="Lipid_A_modif_metabolic_enz"/>
</dbReference>
<evidence type="ECO:0000256" key="2">
    <source>
        <dbReference type="ARBA" id="ARBA00023002"/>
    </source>
</evidence>
<proteinExistence type="inferred from homology"/>
<organism evidence="5 6">
    <name type="scientific">Knufia fluminis</name>
    <dbReference type="NCBI Taxonomy" id="191047"/>
    <lineage>
        <taxon>Eukaryota</taxon>
        <taxon>Fungi</taxon>
        <taxon>Dikarya</taxon>
        <taxon>Ascomycota</taxon>
        <taxon>Pezizomycotina</taxon>
        <taxon>Eurotiomycetes</taxon>
        <taxon>Chaetothyriomycetidae</taxon>
        <taxon>Chaetothyriales</taxon>
        <taxon>Trichomeriaceae</taxon>
        <taxon>Knufia</taxon>
    </lineage>
</organism>
<dbReference type="SUPFAM" id="SSF51735">
    <property type="entry name" value="NAD(P)-binding Rossmann-fold domains"/>
    <property type="match status" value="1"/>
</dbReference>
<dbReference type="PANTHER" id="PTHR43245">
    <property type="entry name" value="BIFUNCTIONAL POLYMYXIN RESISTANCE PROTEIN ARNA"/>
    <property type="match status" value="1"/>
</dbReference>
<feature type="region of interest" description="Disordered" evidence="3">
    <location>
        <begin position="42"/>
        <end position="63"/>
    </location>
</feature>
<evidence type="ECO:0000313" key="6">
    <source>
        <dbReference type="Proteomes" id="UP001316803"/>
    </source>
</evidence>
<sequence>MPTTLHDRDLPPHPPPKTLGTVLVVGGCGFLGRHVVDQLLNFPSEKDSSPSTQNTPVPLGPNKGRYEYELPPLSTRYPPINQSTTTVHALDLRCTRNRLPGCTYHEADITSAAQLVTVFKSVQPDVVINTASPQWDAPHEILRKVNIDGTKTLLDVAGDYKSWSKDGKKRCRAFVHTSSSSVVHDAESNLRNADERWPYHVPNKREYYSETKAIAERMVLAANGSEEVGGMLCAAVRPAGIIGEGDMGGIAYGVCKTAAVAPGWQLNMQLGQGDNLFDTTYVGNVVLGLLLVAEGLLSTSRRVSESGMKDGGILEHERVDGEAFIVTNDQPCYFWEITRFMWSRMGREGVGAKGKLWVLPEDFAALIGGLSEIFGAISGRRGKINRQTVKYSCIDRYYSCEKLKRRCGYVPVVGVEEGLVRSVKWYKEAEGGGAKGGQEKKNQ</sequence>
<comment type="similarity">
    <text evidence="1">Belongs to the 3-beta-HSD family.</text>
</comment>
<feature type="domain" description="3-beta hydroxysteroid dehydrogenase/isomerase" evidence="4">
    <location>
        <begin position="102"/>
        <end position="348"/>
    </location>
</feature>
<name>A0AAN8EWB5_9EURO</name>
<comment type="caution">
    <text evidence="5">The sequence shown here is derived from an EMBL/GenBank/DDBJ whole genome shotgun (WGS) entry which is preliminary data.</text>
</comment>